<evidence type="ECO:0000256" key="1">
    <source>
        <dbReference type="SAM" id="MobiDB-lite"/>
    </source>
</evidence>
<feature type="compositionally biased region" description="Low complexity" evidence="1">
    <location>
        <begin position="188"/>
        <end position="240"/>
    </location>
</feature>
<feature type="region of interest" description="Disordered" evidence="1">
    <location>
        <begin position="151"/>
        <end position="270"/>
    </location>
</feature>
<evidence type="ECO:0000256" key="2">
    <source>
        <dbReference type="SAM" id="Phobius"/>
    </source>
</evidence>
<feature type="transmembrane region" description="Helical" evidence="2">
    <location>
        <begin position="44"/>
        <end position="62"/>
    </location>
</feature>
<evidence type="ECO:0000313" key="4">
    <source>
        <dbReference type="Proteomes" id="UP001054857"/>
    </source>
</evidence>
<proteinExistence type="predicted"/>
<dbReference type="AlphaFoldDB" id="A0AAD3DYA8"/>
<sequence>TAYFAIATTRSLCSAIRLARIAAAAPLPYDAADTSYSLTPVQQLALYCTVLLSWLALVAAPLSVTAGLITAASLWQVLSGTALFTSLLALSPRRASLSYILTAWRIHKHVSTVSSAPYNVLQTLLFPINGQTGYETVLYFYEEMLVHRRRRRSTLGKPASEASLAPAGMQRRAQHQQQQQHQQRRQQRTLQQHQRQPGLHAGGPQQLQQLQQQLHSRQLQRSLAPPGVAAAFTTTTATTTGPLPTDNRFSQDTNFSRFGRRNASLDVKTG</sequence>
<feature type="non-terminal residue" evidence="3">
    <location>
        <position position="270"/>
    </location>
</feature>
<accession>A0AAD3DYA8</accession>
<keyword evidence="4" id="KW-1185">Reference proteome</keyword>
<dbReference type="EMBL" id="BMAR01000036">
    <property type="protein sequence ID" value="GFR50291.1"/>
    <property type="molecule type" value="Genomic_DNA"/>
</dbReference>
<name>A0AAD3DYA8_9CHLO</name>
<organism evidence="3 4">
    <name type="scientific">Astrephomene gubernaculifera</name>
    <dbReference type="NCBI Taxonomy" id="47775"/>
    <lineage>
        <taxon>Eukaryota</taxon>
        <taxon>Viridiplantae</taxon>
        <taxon>Chlorophyta</taxon>
        <taxon>core chlorophytes</taxon>
        <taxon>Chlorophyceae</taxon>
        <taxon>CS clade</taxon>
        <taxon>Chlamydomonadales</taxon>
        <taxon>Astrephomenaceae</taxon>
        <taxon>Astrephomene</taxon>
    </lineage>
</organism>
<reference evidence="3 4" key="1">
    <citation type="journal article" date="2021" name="Sci. Rep.">
        <title>Genome sequencing of the multicellular alga Astrephomene provides insights into convergent evolution of germ-soma differentiation.</title>
        <authorList>
            <person name="Yamashita S."/>
            <person name="Yamamoto K."/>
            <person name="Matsuzaki R."/>
            <person name="Suzuki S."/>
            <person name="Yamaguchi H."/>
            <person name="Hirooka S."/>
            <person name="Minakuchi Y."/>
            <person name="Miyagishima S."/>
            <person name="Kawachi M."/>
            <person name="Toyoda A."/>
            <person name="Nozaki H."/>
        </authorList>
    </citation>
    <scope>NUCLEOTIDE SEQUENCE [LARGE SCALE GENOMIC DNA]</scope>
    <source>
        <strain evidence="3 4">NIES-4017</strain>
    </source>
</reference>
<comment type="caution">
    <text evidence="3">The sequence shown here is derived from an EMBL/GenBank/DDBJ whole genome shotgun (WGS) entry which is preliminary data.</text>
</comment>
<keyword evidence="2" id="KW-1133">Transmembrane helix</keyword>
<feature type="compositionally biased region" description="Polar residues" evidence="1">
    <location>
        <begin position="247"/>
        <end position="256"/>
    </location>
</feature>
<keyword evidence="2" id="KW-0472">Membrane</keyword>
<dbReference type="Proteomes" id="UP001054857">
    <property type="component" value="Unassembled WGS sequence"/>
</dbReference>
<protein>
    <submittedName>
        <fullName evidence="3">Uncharacterized protein</fullName>
    </submittedName>
</protein>
<evidence type="ECO:0000313" key="3">
    <source>
        <dbReference type="EMBL" id="GFR50291.1"/>
    </source>
</evidence>
<gene>
    <name evidence="3" type="ORF">Agub_g12481</name>
</gene>
<feature type="non-terminal residue" evidence="3">
    <location>
        <position position="1"/>
    </location>
</feature>
<keyword evidence="2" id="KW-0812">Transmembrane</keyword>